<gene>
    <name evidence="1" type="ORF">ROSEINA2194_03782</name>
</gene>
<reference evidence="1 2" key="1">
    <citation type="submission" date="2009-02" db="EMBL/GenBank/DDBJ databases">
        <authorList>
            <person name="Fulton L."/>
            <person name="Clifton S."/>
            <person name="Fulton B."/>
            <person name="Xu J."/>
            <person name="Minx P."/>
            <person name="Pepin K.H."/>
            <person name="Johnson M."/>
            <person name="Bhonagiri V."/>
            <person name="Nash W.E."/>
            <person name="Mardis E.R."/>
            <person name="Wilson R.K."/>
        </authorList>
    </citation>
    <scope>NUCLEOTIDE SEQUENCE [LARGE SCALE GENOMIC DNA]</scope>
    <source>
        <strain evidence="1 2">DSM 16841</strain>
    </source>
</reference>
<evidence type="ECO:0000313" key="2">
    <source>
        <dbReference type="Proteomes" id="UP000003561"/>
    </source>
</evidence>
<accession>C0FYE3</accession>
<organism evidence="1 2">
    <name type="scientific">Roseburia inulinivorans DSM 16841</name>
    <dbReference type="NCBI Taxonomy" id="622312"/>
    <lineage>
        <taxon>Bacteria</taxon>
        <taxon>Bacillati</taxon>
        <taxon>Bacillota</taxon>
        <taxon>Clostridia</taxon>
        <taxon>Lachnospirales</taxon>
        <taxon>Lachnospiraceae</taxon>
        <taxon>Roseburia</taxon>
    </lineage>
</organism>
<reference evidence="1 2" key="2">
    <citation type="submission" date="2009-03" db="EMBL/GenBank/DDBJ databases">
        <title>Draft genome sequence of Roseburia inulinivorans (DSM 16841).</title>
        <authorList>
            <person name="Sudarsanam P."/>
            <person name="Ley R."/>
            <person name="Guruge J."/>
            <person name="Turnbaugh P.J."/>
            <person name="Mahowald M."/>
            <person name="Liep D."/>
            <person name="Gordon J."/>
        </authorList>
    </citation>
    <scope>NUCLEOTIDE SEQUENCE [LARGE SCALE GENOMIC DNA]</scope>
    <source>
        <strain evidence="1 2">DSM 16841</strain>
    </source>
</reference>
<comment type="caution">
    <text evidence="1">The sequence shown here is derived from an EMBL/GenBank/DDBJ whole genome shotgun (WGS) entry which is preliminary data.</text>
</comment>
<evidence type="ECO:0000313" key="1">
    <source>
        <dbReference type="EMBL" id="EEG92477.1"/>
    </source>
</evidence>
<dbReference type="EMBL" id="ACFY01000154">
    <property type="protein sequence ID" value="EEG92477.1"/>
    <property type="molecule type" value="Genomic_DNA"/>
</dbReference>
<protein>
    <submittedName>
        <fullName evidence="1">Uncharacterized protein</fullName>
    </submittedName>
</protein>
<proteinExistence type="predicted"/>
<dbReference type="AlphaFoldDB" id="C0FYE3"/>
<sequence length="34" mass="4284">MRHPVVQKIVKAYEDYENRNKKKPAEQKKKWEKR</sequence>
<name>C0FYE3_9FIRM</name>
<dbReference type="Proteomes" id="UP000003561">
    <property type="component" value="Unassembled WGS sequence"/>
</dbReference>